<evidence type="ECO:0000256" key="7">
    <source>
        <dbReference type="ARBA" id="ARBA00022833"/>
    </source>
</evidence>
<evidence type="ECO:0000313" key="17">
    <source>
        <dbReference type="Proteomes" id="UP000009046"/>
    </source>
</evidence>
<dbReference type="Gene3D" id="3.30.980.10">
    <property type="entry name" value="Threonyl-trna Synthetase, Chain A, domain 2"/>
    <property type="match status" value="1"/>
</dbReference>
<proteinExistence type="inferred from homology"/>
<reference evidence="15" key="2">
    <citation type="submission" date="2007-04" db="EMBL/GenBank/DDBJ databases">
        <title>The genome of the human body louse.</title>
        <authorList>
            <consortium name="The Human Body Louse Genome Consortium"/>
            <person name="Kirkness E."/>
            <person name="Walenz B."/>
            <person name="Hass B."/>
            <person name="Bruggner R."/>
            <person name="Strausberg R."/>
        </authorList>
    </citation>
    <scope>NUCLEOTIDE SEQUENCE</scope>
    <source>
        <strain evidence="15">USDA</strain>
    </source>
</reference>
<evidence type="ECO:0000256" key="9">
    <source>
        <dbReference type="ARBA" id="ARBA00022884"/>
    </source>
</evidence>
<dbReference type="EnsemblMetazoa" id="PHUM258280-RA">
    <property type="protein sequence ID" value="PHUM258280-PA"/>
    <property type="gene ID" value="PHUM258280"/>
</dbReference>
<dbReference type="CTD" id="8235260"/>
<reference evidence="15" key="1">
    <citation type="submission" date="2007-04" db="EMBL/GenBank/DDBJ databases">
        <title>Annotation of Pediculus humanus corporis strain USDA.</title>
        <authorList>
            <person name="Kirkness E."/>
            <person name="Hannick L."/>
            <person name="Hass B."/>
            <person name="Bruggner R."/>
            <person name="Lawson D."/>
            <person name="Bidwell S."/>
            <person name="Joardar V."/>
            <person name="Caler E."/>
            <person name="Walenz B."/>
            <person name="Inman J."/>
            <person name="Schobel S."/>
            <person name="Galinsky K."/>
            <person name="Amedeo P."/>
            <person name="Strausberg R."/>
        </authorList>
    </citation>
    <scope>NUCLEOTIDE SEQUENCE</scope>
    <source>
        <strain evidence="15">USDA</strain>
    </source>
</reference>
<dbReference type="Gene3D" id="3.30.930.10">
    <property type="entry name" value="Bira Bifunctional Protein, Domain 2"/>
    <property type="match status" value="1"/>
</dbReference>
<dbReference type="FunFam" id="3.30.930.10:FF:000011">
    <property type="entry name" value="Alanine--tRNA ligase, cytoplasmic"/>
    <property type="match status" value="1"/>
</dbReference>
<feature type="domain" description="Alanyl-transfer RNA synthetases family profile" evidence="14">
    <location>
        <begin position="1"/>
        <end position="740"/>
    </location>
</feature>
<evidence type="ECO:0000256" key="1">
    <source>
        <dbReference type="ARBA" id="ARBA00008226"/>
    </source>
</evidence>
<dbReference type="GO" id="GO:0004813">
    <property type="term" value="F:alanine-tRNA ligase activity"/>
    <property type="evidence" value="ECO:0007669"/>
    <property type="project" value="UniProtKB-EC"/>
</dbReference>
<evidence type="ECO:0000256" key="3">
    <source>
        <dbReference type="ARBA" id="ARBA00022555"/>
    </source>
</evidence>
<keyword evidence="17" id="KW-1185">Reference proteome</keyword>
<dbReference type="GO" id="GO:0005739">
    <property type="term" value="C:mitochondrion"/>
    <property type="evidence" value="ECO:0007669"/>
    <property type="project" value="TreeGrafter"/>
</dbReference>
<dbReference type="InterPro" id="IPR002318">
    <property type="entry name" value="Ala-tRNA-lgiase_IIc"/>
</dbReference>
<sequence length="809" mass="93682">MNQFKDVFLGLTRPAATKVANYQKCIRVGGKHNDLSQVGNDGSHHSFFEMLGNWSFGDYFKKEACKMSWNLLTDVYNLQPERLYVTYFGGDESLGLGPDLEVREIWREIGIKENHILPFGSKDNFWEMGTIGPCGVCTEIHYDHVPGRKDVGNFVNADRDDVTELWNIVFMQYNRNENNELVKLGKHFVDTGMGFERLVATLQGKTSNYDTDLFLPLFEGIRKYSKHGGYTGTYDVRDSIDSSYRIIADHGRMISVALSDGMLPNHQNKVRTIIRKALRVSKKSFNCDSGLLKNVTNYVAETLEDAYPQIGKHLSKIHFIIEQEEKIFKEQQNVALKKFKKYKNIFPKIKNEDIEDNPNLISGLELFKKYIKDGRKKLLDEDVWILYDTYGLSPENTKKLSQILGLDFDESSYENYENNKKKNEMKKLEKKIYDEKHEGDVIESKTQQNFNMADDVELTTKDYFKYEYRIDGSDKYLFLNQPTSVLAIIINGKYHDKISINDFNGNEIGLVLDKTQLFSAEKNRNSDLGYLIFDNNDILFDVKKVCKFGNGVVHYGSFTKYPRNAEMGIHDTGILILNENVRLNLMKNHTCLNLLKGGIREKFPLTCEKNSMVNPDSFTLDLMVYKFKFALNDILDLENFVRKMIKGDVSVNRKPLNHLQFYYLWENIYFKPGISLIESEIPLIEINNGFTLIREVCNGAHVLRTSHLEDFTILKLKKISYGVHRMEGLTGIHAKQIRENDLKMDKKWKILKGQMEKDIVSDNLKKITDIMDEINSMELSYVTKCKLLNEMNVEKGKKEKEGKRILIDY</sequence>
<evidence type="ECO:0000313" key="16">
    <source>
        <dbReference type="EnsemblMetazoa" id="PHUM258280-PA"/>
    </source>
</evidence>
<organism>
    <name type="scientific">Pediculus humanus subsp. corporis</name>
    <name type="common">Body louse</name>
    <dbReference type="NCBI Taxonomy" id="121224"/>
    <lineage>
        <taxon>Eukaryota</taxon>
        <taxon>Metazoa</taxon>
        <taxon>Ecdysozoa</taxon>
        <taxon>Arthropoda</taxon>
        <taxon>Hexapoda</taxon>
        <taxon>Insecta</taxon>
        <taxon>Pterygota</taxon>
        <taxon>Neoptera</taxon>
        <taxon>Paraneoptera</taxon>
        <taxon>Psocodea</taxon>
        <taxon>Troctomorpha</taxon>
        <taxon>Phthiraptera</taxon>
        <taxon>Anoplura</taxon>
        <taxon>Pediculidae</taxon>
        <taxon>Pediculus</taxon>
    </lineage>
</organism>
<dbReference type="Proteomes" id="UP000009046">
    <property type="component" value="Unassembled WGS sequence"/>
</dbReference>
<dbReference type="GeneID" id="8235260"/>
<evidence type="ECO:0000256" key="6">
    <source>
        <dbReference type="ARBA" id="ARBA00022741"/>
    </source>
</evidence>
<dbReference type="PRINTS" id="PR00980">
    <property type="entry name" value="TRNASYNTHALA"/>
</dbReference>
<keyword evidence="5" id="KW-0479">Metal-binding</keyword>
<evidence type="ECO:0000256" key="12">
    <source>
        <dbReference type="ARBA" id="ARBA00032577"/>
    </source>
</evidence>
<protein>
    <recommendedName>
        <fullName evidence="2">alanine--tRNA ligase</fullName>
        <ecNumber evidence="2">6.1.1.7</ecNumber>
    </recommendedName>
    <alternativeName>
        <fullName evidence="12">Alanyl-tRNA synthetase</fullName>
    </alternativeName>
</protein>
<keyword evidence="9" id="KW-0694">RNA-binding</keyword>
<dbReference type="InterPro" id="IPR050058">
    <property type="entry name" value="Ala-tRNA_ligase"/>
</dbReference>
<dbReference type="AlphaFoldDB" id="E0VK83"/>
<dbReference type="RefSeq" id="XP_002426527.1">
    <property type="nucleotide sequence ID" value="XM_002426482.1"/>
</dbReference>
<name>E0VK83_PEDHC</name>
<dbReference type="InterPro" id="IPR018165">
    <property type="entry name" value="Ala-tRNA-synth_IIc_core"/>
</dbReference>
<evidence type="ECO:0000256" key="2">
    <source>
        <dbReference type="ARBA" id="ARBA00013168"/>
    </source>
</evidence>
<dbReference type="EMBL" id="DS235239">
    <property type="protein sequence ID" value="EEB13789.1"/>
    <property type="molecule type" value="Genomic_DNA"/>
</dbReference>
<keyword evidence="4 15" id="KW-0436">Ligase</keyword>
<accession>E0VK83</accession>
<gene>
    <name evidence="16" type="primary">8235260</name>
    <name evidence="15" type="ORF">Phum_PHUM258280</name>
</gene>
<evidence type="ECO:0000256" key="13">
    <source>
        <dbReference type="ARBA" id="ARBA00048300"/>
    </source>
</evidence>
<dbReference type="InterPro" id="IPR018163">
    <property type="entry name" value="Thr/Ala-tRNA-synth_IIc_edit"/>
</dbReference>
<evidence type="ECO:0000256" key="10">
    <source>
        <dbReference type="ARBA" id="ARBA00022917"/>
    </source>
</evidence>
<dbReference type="KEGG" id="phu:Phum_PHUM258280"/>
<dbReference type="EMBL" id="AAZO01002992">
    <property type="status" value="NOT_ANNOTATED_CDS"/>
    <property type="molecule type" value="Genomic_DNA"/>
</dbReference>
<dbReference type="SUPFAM" id="SSF55186">
    <property type="entry name" value="ThrRS/AlaRS common domain"/>
    <property type="match status" value="1"/>
</dbReference>
<evidence type="ECO:0000259" key="14">
    <source>
        <dbReference type="PROSITE" id="PS50860"/>
    </source>
</evidence>
<keyword evidence="3" id="KW-0820">tRNA-binding</keyword>
<evidence type="ECO:0000256" key="8">
    <source>
        <dbReference type="ARBA" id="ARBA00022840"/>
    </source>
</evidence>
<reference evidence="16" key="3">
    <citation type="submission" date="2020-05" db="UniProtKB">
        <authorList>
            <consortium name="EnsemblMetazoa"/>
        </authorList>
    </citation>
    <scope>IDENTIFICATION</scope>
    <source>
        <strain evidence="16">USDA</strain>
    </source>
</reference>
<evidence type="ECO:0000256" key="5">
    <source>
        <dbReference type="ARBA" id="ARBA00022723"/>
    </source>
</evidence>
<dbReference type="SUPFAM" id="SSF101353">
    <property type="entry name" value="Putative anticodon-binding domain of alanyl-tRNA synthetase (AlaRS)"/>
    <property type="match status" value="1"/>
</dbReference>
<dbReference type="OrthoDB" id="2423964at2759"/>
<dbReference type="InterPro" id="IPR045864">
    <property type="entry name" value="aa-tRNA-synth_II/BPL/LPL"/>
</dbReference>
<keyword evidence="6" id="KW-0547">Nucleotide-binding</keyword>
<dbReference type="PANTHER" id="PTHR11777">
    <property type="entry name" value="ALANYL-TRNA SYNTHETASE"/>
    <property type="match status" value="1"/>
</dbReference>
<dbReference type="EC" id="6.1.1.7" evidence="2"/>
<comment type="similarity">
    <text evidence="1">Belongs to the class-II aminoacyl-tRNA synthetase family.</text>
</comment>
<dbReference type="eggNOG" id="KOG0188">
    <property type="taxonomic scope" value="Eukaryota"/>
</dbReference>
<comment type="catalytic activity">
    <reaction evidence="13">
        <text>tRNA(Ala) + L-alanine + ATP = L-alanyl-tRNA(Ala) + AMP + diphosphate</text>
        <dbReference type="Rhea" id="RHEA:12540"/>
        <dbReference type="Rhea" id="RHEA-COMP:9657"/>
        <dbReference type="Rhea" id="RHEA-COMP:9923"/>
        <dbReference type="ChEBI" id="CHEBI:30616"/>
        <dbReference type="ChEBI" id="CHEBI:33019"/>
        <dbReference type="ChEBI" id="CHEBI:57972"/>
        <dbReference type="ChEBI" id="CHEBI:78442"/>
        <dbReference type="ChEBI" id="CHEBI:78497"/>
        <dbReference type="ChEBI" id="CHEBI:456215"/>
        <dbReference type="EC" id="6.1.1.7"/>
    </reaction>
</comment>
<dbReference type="PROSITE" id="PS50860">
    <property type="entry name" value="AA_TRNA_LIGASE_II_ALA"/>
    <property type="match status" value="1"/>
</dbReference>
<dbReference type="CDD" id="cd00673">
    <property type="entry name" value="AlaRS_core"/>
    <property type="match status" value="1"/>
</dbReference>
<keyword evidence="10" id="KW-0648">Protein biosynthesis</keyword>
<dbReference type="HOGENOM" id="CLU_004485_5_1_1"/>
<evidence type="ECO:0000313" key="15">
    <source>
        <dbReference type="EMBL" id="EEB13789.1"/>
    </source>
</evidence>
<dbReference type="STRING" id="121224.E0VK83"/>
<dbReference type="InParanoid" id="E0VK83"/>
<dbReference type="VEuPathDB" id="VectorBase:PHUM258280"/>
<dbReference type="Pfam" id="PF01411">
    <property type="entry name" value="tRNA-synt_2c"/>
    <property type="match status" value="2"/>
</dbReference>
<dbReference type="GO" id="GO:0000049">
    <property type="term" value="F:tRNA binding"/>
    <property type="evidence" value="ECO:0007669"/>
    <property type="project" value="UniProtKB-KW"/>
</dbReference>
<dbReference type="InterPro" id="IPR018164">
    <property type="entry name" value="Ala-tRNA-synth_IIc_N"/>
</dbReference>
<dbReference type="GO" id="GO:0005524">
    <property type="term" value="F:ATP binding"/>
    <property type="evidence" value="ECO:0007669"/>
    <property type="project" value="UniProtKB-KW"/>
</dbReference>
<dbReference type="GO" id="GO:0006419">
    <property type="term" value="P:alanyl-tRNA aminoacylation"/>
    <property type="evidence" value="ECO:0007669"/>
    <property type="project" value="InterPro"/>
</dbReference>
<keyword evidence="11 15" id="KW-0030">Aminoacyl-tRNA synthetase</keyword>
<dbReference type="OMA" id="AGERIWK"/>
<dbReference type="InterPro" id="IPR018162">
    <property type="entry name" value="Ala-tRNA-ligase_IIc_anticod-bd"/>
</dbReference>
<keyword evidence="7" id="KW-0862">Zinc</keyword>
<dbReference type="PANTHER" id="PTHR11777:SF9">
    <property type="entry name" value="ALANINE--TRNA LIGASE, CYTOPLASMIC"/>
    <property type="match status" value="1"/>
</dbReference>
<evidence type="ECO:0000256" key="4">
    <source>
        <dbReference type="ARBA" id="ARBA00022598"/>
    </source>
</evidence>
<dbReference type="SUPFAM" id="SSF55681">
    <property type="entry name" value="Class II aaRS and biotin synthetases"/>
    <property type="match status" value="1"/>
</dbReference>
<evidence type="ECO:0000256" key="11">
    <source>
        <dbReference type="ARBA" id="ARBA00023146"/>
    </source>
</evidence>
<dbReference type="GO" id="GO:0046872">
    <property type="term" value="F:metal ion binding"/>
    <property type="evidence" value="ECO:0007669"/>
    <property type="project" value="UniProtKB-KW"/>
</dbReference>
<dbReference type="GO" id="GO:0002161">
    <property type="term" value="F:aminoacyl-tRNA deacylase activity"/>
    <property type="evidence" value="ECO:0007669"/>
    <property type="project" value="TreeGrafter"/>
</dbReference>
<keyword evidence="8" id="KW-0067">ATP-binding</keyword>